<evidence type="ECO:0000256" key="13">
    <source>
        <dbReference type="PROSITE-ProRule" id="PRU00277"/>
    </source>
</evidence>
<sequence>MSVQVENLEKNMAKLTIEVPAEEVAKAIQGAYQKNKNRFNVPGFRKGKVPQKMIEKMYGAGVFYEDAVNMLLPGAYEKAVEESGLEVVSQPEIDVTQIEAGKPMIFTASVAVKPEVTLGEYKGLEVERQEIIVTDDEVMEEIKKEQDKNAAMVTVEGRPVEKDDTAVIDFEGFCDGVPFEGGKGEDFPLVIGSGQFIPGFEEQLIGKNVGEEVEVNVTFPTPYQAKELEGKDAMFKVTVKELKAKELPEIDDEFASEVSEFDTLEEYKKEVADKLREQKEAEAKRKKEDEAVNKAVENATMDIPEAMIKTQASNMVNEFAQRMQGQGLTMEQYMQFTGTTREKMEEQMMEQAKKRIQVRLTLEAVAKAENIQISEEELDKEIEEMAKAYKMEADQLKKYLGDAEAEQMKTDLAVQKAVDLLVAEAKEA</sequence>
<keyword evidence="6 12" id="KW-0697">Rotamase</keyword>
<dbReference type="EC" id="5.2.1.8" evidence="3 12"/>
<dbReference type="HAMAP" id="MF_00303">
    <property type="entry name" value="Trigger_factor_Tig"/>
    <property type="match status" value="1"/>
</dbReference>
<evidence type="ECO:0000313" key="18">
    <source>
        <dbReference type="Proteomes" id="UP000515823"/>
    </source>
</evidence>
<evidence type="ECO:0000256" key="9">
    <source>
        <dbReference type="ARBA" id="ARBA00023306"/>
    </source>
</evidence>
<evidence type="ECO:0000256" key="6">
    <source>
        <dbReference type="ARBA" id="ARBA00023110"/>
    </source>
</evidence>
<dbReference type="RefSeq" id="WP_249301338.1">
    <property type="nucleotide sequence ID" value="NZ_CP060634.1"/>
</dbReference>
<dbReference type="GO" id="GO:0043335">
    <property type="term" value="P:protein unfolding"/>
    <property type="evidence" value="ECO:0007669"/>
    <property type="project" value="TreeGrafter"/>
</dbReference>
<proteinExistence type="inferred from homology"/>
<reference evidence="17 18" key="1">
    <citation type="submission" date="2020-08" db="EMBL/GenBank/DDBJ databases">
        <authorList>
            <person name="Liu C."/>
            <person name="Sun Q."/>
        </authorList>
    </citation>
    <scope>NUCLEOTIDE SEQUENCE [LARGE SCALE GENOMIC DNA]</scope>
    <source>
        <strain evidence="17 18">NSJ-38</strain>
    </source>
</reference>
<dbReference type="PANTHER" id="PTHR30560">
    <property type="entry name" value="TRIGGER FACTOR CHAPERONE AND PEPTIDYL-PROLYL CIS/TRANS ISOMERASE"/>
    <property type="match status" value="1"/>
</dbReference>
<dbReference type="PIRSF" id="PIRSF003095">
    <property type="entry name" value="Trigger_factor"/>
    <property type="match status" value="1"/>
</dbReference>
<comment type="catalytic activity">
    <reaction evidence="1 12 13">
        <text>[protein]-peptidylproline (omega=180) = [protein]-peptidylproline (omega=0)</text>
        <dbReference type="Rhea" id="RHEA:16237"/>
        <dbReference type="Rhea" id="RHEA-COMP:10747"/>
        <dbReference type="Rhea" id="RHEA-COMP:10748"/>
        <dbReference type="ChEBI" id="CHEBI:83833"/>
        <dbReference type="ChEBI" id="CHEBI:83834"/>
        <dbReference type="EC" id="5.2.1.8"/>
    </reaction>
</comment>
<evidence type="ECO:0000256" key="14">
    <source>
        <dbReference type="RuleBase" id="RU003914"/>
    </source>
</evidence>
<dbReference type="GO" id="GO:0044183">
    <property type="term" value="F:protein folding chaperone"/>
    <property type="evidence" value="ECO:0007669"/>
    <property type="project" value="TreeGrafter"/>
</dbReference>
<dbReference type="PANTHER" id="PTHR30560:SF3">
    <property type="entry name" value="TRIGGER FACTOR-LIKE PROTEIN TIG, CHLOROPLASTIC"/>
    <property type="match status" value="1"/>
</dbReference>
<comment type="domain">
    <text evidence="12">Consists of 3 domains; the N-terminus binds the ribosome, the middle domain has PPIase activity, while the C-terminus has intrinsic chaperone activity on its own.</text>
</comment>
<evidence type="ECO:0000259" key="16">
    <source>
        <dbReference type="PROSITE" id="PS50059"/>
    </source>
</evidence>
<dbReference type="GO" id="GO:0003755">
    <property type="term" value="F:peptidyl-prolyl cis-trans isomerase activity"/>
    <property type="evidence" value="ECO:0007669"/>
    <property type="project" value="UniProtKB-UniRule"/>
</dbReference>
<keyword evidence="18" id="KW-1185">Reference proteome</keyword>
<dbReference type="InterPro" id="IPR027304">
    <property type="entry name" value="Trigger_fact/SurA_dom_sf"/>
</dbReference>
<gene>
    <name evidence="12" type="primary">tig</name>
    <name evidence="17" type="ORF">H9Q78_09705</name>
</gene>
<dbReference type="Pfam" id="PF00254">
    <property type="entry name" value="FKBP_C"/>
    <property type="match status" value="1"/>
</dbReference>
<comment type="subcellular location">
    <subcellularLocation>
        <location evidence="12">Cytoplasm</location>
    </subcellularLocation>
    <text evidence="12">About half TF is bound to the ribosome near the polypeptide exit tunnel while the other half is free in the cytoplasm.</text>
</comment>
<feature type="coiled-coil region" evidence="15">
    <location>
        <begin position="264"/>
        <end position="298"/>
    </location>
</feature>
<keyword evidence="7 12" id="KW-0143">Chaperone</keyword>
<dbReference type="Gene3D" id="1.10.3120.10">
    <property type="entry name" value="Trigger factor, C-terminal domain"/>
    <property type="match status" value="1"/>
</dbReference>
<evidence type="ECO:0000256" key="11">
    <source>
        <dbReference type="ARBA" id="ARBA00029986"/>
    </source>
</evidence>
<evidence type="ECO:0000313" key="17">
    <source>
        <dbReference type="EMBL" id="QNM04730.1"/>
    </source>
</evidence>
<dbReference type="Pfam" id="PF05698">
    <property type="entry name" value="Trigger_C"/>
    <property type="match status" value="1"/>
</dbReference>
<dbReference type="AlphaFoldDB" id="A0A7G9G1P8"/>
<dbReference type="GO" id="GO:0043022">
    <property type="term" value="F:ribosome binding"/>
    <property type="evidence" value="ECO:0007669"/>
    <property type="project" value="TreeGrafter"/>
</dbReference>
<keyword evidence="8 12" id="KW-0413">Isomerase</keyword>
<organism evidence="17 18">
    <name type="scientific">Qiania dongpingensis</name>
    <dbReference type="NCBI Taxonomy" id="2763669"/>
    <lineage>
        <taxon>Bacteria</taxon>
        <taxon>Bacillati</taxon>
        <taxon>Bacillota</taxon>
        <taxon>Clostridia</taxon>
        <taxon>Lachnospirales</taxon>
        <taxon>Lachnospiraceae</taxon>
        <taxon>Qiania</taxon>
    </lineage>
</organism>
<name>A0A7G9G1P8_9FIRM</name>
<comment type="function">
    <text evidence="10 12">Involved in protein export. Acts as a chaperone by maintaining the newly synthesized protein in an open conformation. Functions as a peptidyl-prolyl cis-trans isomerase.</text>
</comment>
<dbReference type="GO" id="GO:0005737">
    <property type="term" value="C:cytoplasm"/>
    <property type="evidence" value="ECO:0007669"/>
    <property type="project" value="UniProtKB-SubCell"/>
</dbReference>
<evidence type="ECO:0000256" key="3">
    <source>
        <dbReference type="ARBA" id="ARBA00013194"/>
    </source>
</evidence>
<keyword evidence="15" id="KW-0175">Coiled coil</keyword>
<keyword evidence="5 12" id="KW-0132">Cell division</keyword>
<evidence type="ECO:0000256" key="4">
    <source>
        <dbReference type="ARBA" id="ARBA00016902"/>
    </source>
</evidence>
<dbReference type="KEGG" id="qdo:H9Q78_09705"/>
<evidence type="ECO:0000256" key="2">
    <source>
        <dbReference type="ARBA" id="ARBA00005464"/>
    </source>
</evidence>
<evidence type="ECO:0000256" key="7">
    <source>
        <dbReference type="ARBA" id="ARBA00023186"/>
    </source>
</evidence>
<dbReference type="Proteomes" id="UP000515823">
    <property type="component" value="Chromosome"/>
</dbReference>
<dbReference type="Pfam" id="PF05697">
    <property type="entry name" value="Trigger_N"/>
    <property type="match status" value="1"/>
</dbReference>
<dbReference type="Gene3D" id="3.30.70.1050">
    <property type="entry name" value="Trigger factor ribosome-binding domain"/>
    <property type="match status" value="1"/>
</dbReference>
<dbReference type="InterPro" id="IPR046357">
    <property type="entry name" value="PPIase_dom_sf"/>
</dbReference>
<dbReference type="GO" id="GO:0051301">
    <property type="term" value="P:cell division"/>
    <property type="evidence" value="ECO:0007669"/>
    <property type="project" value="UniProtKB-KW"/>
</dbReference>
<evidence type="ECO:0000256" key="5">
    <source>
        <dbReference type="ARBA" id="ARBA00022618"/>
    </source>
</evidence>
<dbReference type="SUPFAM" id="SSF54534">
    <property type="entry name" value="FKBP-like"/>
    <property type="match status" value="1"/>
</dbReference>
<dbReference type="SUPFAM" id="SSF109998">
    <property type="entry name" value="Triger factor/SurA peptide-binding domain-like"/>
    <property type="match status" value="1"/>
</dbReference>
<keyword evidence="9 12" id="KW-0131">Cell cycle</keyword>
<dbReference type="InterPro" id="IPR008880">
    <property type="entry name" value="Trigger_fac_C"/>
</dbReference>
<dbReference type="InterPro" id="IPR005215">
    <property type="entry name" value="Trig_fac"/>
</dbReference>
<dbReference type="InterPro" id="IPR008881">
    <property type="entry name" value="Trigger_fac_ribosome-bd_bac"/>
</dbReference>
<dbReference type="InterPro" id="IPR036611">
    <property type="entry name" value="Trigger_fac_ribosome-bd_sf"/>
</dbReference>
<dbReference type="GO" id="GO:0051083">
    <property type="term" value="P:'de novo' cotranslational protein folding"/>
    <property type="evidence" value="ECO:0007669"/>
    <property type="project" value="TreeGrafter"/>
</dbReference>
<evidence type="ECO:0000256" key="10">
    <source>
        <dbReference type="ARBA" id="ARBA00024849"/>
    </source>
</evidence>
<dbReference type="EMBL" id="CP060634">
    <property type="protein sequence ID" value="QNM04730.1"/>
    <property type="molecule type" value="Genomic_DNA"/>
</dbReference>
<dbReference type="NCBIfam" id="TIGR00115">
    <property type="entry name" value="tig"/>
    <property type="match status" value="1"/>
</dbReference>
<feature type="domain" description="PPIase FKBP-type" evidence="16">
    <location>
        <begin position="163"/>
        <end position="245"/>
    </location>
</feature>
<comment type="similarity">
    <text evidence="2 12 14">Belongs to the FKBP-type PPIase family. Tig subfamily.</text>
</comment>
<dbReference type="InterPro" id="IPR001179">
    <property type="entry name" value="PPIase_FKBP_dom"/>
</dbReference>
<evidence type="ECO:0000256" key="8">
    <source>
        <dbReference type="ARBA" id="ARBA00023235"/>
    </source>
</evidence>
<dbReference type="PROSITE" id="PS50059">
    <property type="entry name" value="FKBP_PPIASE"/>
    <property type="match status" value="1"/>
</dbReference>
<feature type="coiled-coil region" evidence="15">
    <location>
        <begin position="368"/>
        <end position="406"/>
    </location>
</feature>
<dbReference type="InterPro" id="IPR037041">
    <property type="entry name" value="Trigger_fac_C_sf"/>
</dbReference>
<keyword evidence="12" id="KW-0963">Cytoplasm</keyword>
<evidence type="ECO:0000256" key="12">
    <source>
        <dbReference type="HAMAP-Rule" id="MF_00303"/>
    </source>
</evidence>
<evidence type="ECO:0000256" key="1">
    <source>
        <dbReference type="ARBA" id="ARBA00000971"/>
    </source>
</evidence>
<dbReference type="GO" id="GO:0015031">
    <property type="term" value="P:protein transport"/>
    <property type="evidence" value="ECO:0007669"/>
    <property type="project" value="UniProtKB-UniRule"/>
</dbReference>
<dbReference type="FunFam" id="3.10.50.40:FF:000001">
    <property type="entry name" value="Trigger factor"/>
    <property type="match status" value="1"/>
</dbReference>
<evidence type="ECO:0000256" key="15">
    <source>
        <dbReference type="SAM" id="Coils"/>
    </source>
</evidence>
<dbReference type="Gene3D" id="3.10.50.40">
    <property type="match status" value="1"/>
</dbReference>
<protein>
    <recommendedName>
        <fullName evidence="4 12">Trigger factor</fullName>
        <shortName evidence="12">TF</shortName>
        <ecNumber evidence="3 12">5.2.1.8</ecNumber>
    </recommendedName>
    <alternativeName>
        <fullName evidence="11 12">PPIase</fullName>
    </alternativeName>
</protein>
<accession>A0A7G9G1P8</accession>
<dbReference type="SUPFAM" id="SSF102735">
    <property type="entry name" value="Trigger factor ribosome-binding domain"/>
    <property type="match status" value="1"/>
</dbReference>